<dbReference type="AlphaFoldDB" id="A0A368GUP2"/>
<accession>A0A368GUP2</accession>
<evidence type="ECO:0000313" key="2">
    <source>
        <dbReference type="Proteomes" id="UP000252519"/>
    </source>
</evidence>
<protein>
    <submittedName>
        <fullName evidence="1">Uncharacterized protein</fullName>
    </submittedName>
</protein>
<keyword evidence="2" id="KW-1185">Reference proteome</keyword>
<organism evidence="1 2">
    <name type="scientific">Ancylostoma caninum</name>
    <name type="common">Dog hookworm</name>
    <dbReference type="NCBI Taxonomy" id="29170"/>
    <lineage>
        <taxon>Eukaryota</taxon>
        <taxon>Metazoa</taxon>
        <taxon>Ecdysozoa</taxon>
        <taxon>Nematoda</taxon>
        <taxon>Chromadorea</taxon>
        <taxon>Rhabditida</taxon>
        <taxon>Rhabditina</taxon>
        <taxon>Rhabditomorpha</taxon>
        <taxon>Strongyloidea</taxon>
        <taxon>Ancylostomatidae</taxon>
        <taxon>Ancylostomatinae</taxon>
        <taxon>Ancylostoma</taxon>
    </lineage>
</organism>
<gene>
    <name evidence="1" type="ORF">ANCCAN_07326</name>
</gene>
<sequence length="54" mass="6306">MLTEKSSSHCMTLRENTSKTFHRSHNRVNTSSLAVFITDTLPSYMWEDSRNLLM</sequence>
<dbReference type="Proteomes" id="UP000252519">
    <property type="component" value="Unassembled WGS sequence"/>
</dbReference>
<reference evidence="1 2" key="1">
    <citation type="submission" date="2014-10" db="EMBL/GenBank/DDBJ databases">
        <title>Draft genome of the hookworm Ancylostoma caninum.</title>
        <authorList>
            <person name="Mitreva M."/>
        </authorList>
    </citation>
    <scope>NUCLEOTIDE SEQUENCE [LARGE SCALE GENOMIC DNA]</scope>
    <source>
        <strain evidence="1 2">Baltimore</strain>
    </source>
</reference>
<comment type="caution">
    <text evidence="1">The sequence shown here is derived from an EMBL/GenBank/DDBJ whole genome shotgun (WGS) entry which is preliminary data.</text>
</comment>
<name>A0A368GUP2_ANCCA</name>
<proteinExistence type="predicted"/>
<dbReference type="EMBL" id="JOJR01000075">
    <property type="protein sequence ID" value="RCN46697.1"/>
    <property type="molecule type" value="Genomic_DNA"/>
</dbReference>
<evidence type="ECO:0000313" key="1">
    <source>
        <dbReference type="EMBL" id="RCN46697.1"/>
    </source>
</evidence>